<feature type="binding site" evidence="5">
    <location>
        <position position="187"/>
    </location>
    <ligand>
        <name>Mn(2+)</name>
        <dbReference type="ChEBI" id="CHEBI:29035"/>
    </ligand>
</feature>
<evidence type="ECO:0000256" key="5">
    <source>
        <dbReference type="PIRSR" id="PIRSR000349-1"/>
    </source>
</evidence>
<keyword evidence="3 5" id="KW-0479">Metal-binding</keyword>
<comment type="caution">
    <text evidence="10">The sequence shown here is derived from an EMBL/GenBank/DDBJ whole genome shotgun (WGS) entry which is preliminary data.</text>
</comment>
<dbReference type="PIRSF" id="PIRSF000349">
    <property type="entry name" value="SODismutase"/>
    <property type="match status" value="1"/>
</dbReference>
<feature type="binding site" evidence="5">
    <location>
        <position position="96"/>
    </location>
    <ligand>
        <name>Mn(2+)</name>
        <dbReference type="ChEBI" id="CHEBI:29035"/>
    </ligand>
</feature>
<dbReference type="EC" id="1.15.1.1" evidence="2 6"/>
<dbReference type="EMBL" id="AKJY01000002">
    <property type="protein sequence ID" value="EJL76204.1"/>
    <property type="molecule type" value="Genomic_DNA"/>
</dbReference>
<dbReference type="InterPro" id="IPR001189">
    <property type="entry name" value="Mn/Fe_SOD"/>
</dbReference>
<comment type="similarity">
    <text evidence="1 6">Belongs to the iron/manganese superoxide dismutase family.</text>
</comment>
<dbReference type="PANTHER" id="PTHR43595:SF2">
    <property type="entry name" value="SMALL RIBOSOMAL SUBUNIT PROTEIN MS42"/>
    <property type="match status" value="1"/>
</dbReference>
<dbReference type="PANTHER" id="PTHR43595">
    <property type="entry name" value="37S RIBOSOMAL PROTEIN S26, MITOCHONDRIAL"/>
    <property type="match status" value="1"/>
</dbReference>
<gene>
    <name evidence="10" type="ORF">PMI13_00178</name>
</gene>
<organism evidence="10 11">
    <name type="scientific">Chryseobacterium populi</name>
    <dbReference type="NCBI Taxonomy" id="1144316"/>
    <lineage>
        <taxon>Bacteria</taxon>
        <taxon>Pseudomonadati</taxon>
        <taxon>Bacteroidota</taxon>
        <taxon>Flavobacteriia</taxon>
        <taxon>Flavobacteriales</taxon>
        <taxon>Weeksellaceae</taxon>
        <taxon>Chryseobacterium group</taxon>
        <taxon>Chryseobacterium</taxon>
    </lineage>
</organism>
<proteinExistence type="inferred from homology"/>
<sequence>MKIMKIAALTAVFAAQFAFAQFKQTPLPYAYNALEGSIDAQTMEIHYTKHAAGYVTNLNKAIAGTPQEKESLFQILSKVSTLSRVIRNNAGGHYNHELFWTMLTPEKNTRPSAKLLKAINETFGSLEAFKEKMSKAGADRFGSGWAWLSVDKNGKLFVSSTPNQDNPLMDVVEEKGTPVLGIDVWEHAYYLKYQNKRADYLAAVWNVLNWKSVSQRYEDALSKK</sequence>
<keyword evidence="7" id="KW-0732">Signal</keyword>
<reference evidence="10 11" key="1">
    <citation type="journal article" date="2012" name="J. Bacteriol.">
        <title>Twenty-one genome sequences from Pseudomonas species and 19 genome sequences from diverse bacteria isolated from the rhizosphere and endosphere of Populus deltoides.</title>
        <authorList>
            <person name="Brown S.D."/>
            <person name="Utturkar S.M."/>
            <person name="Klingeman D.M."/>
            <person name="Johnson C.M."/>
            <person name="Martin S.L."/>
            <person name="Land M.L."/>
            <person name="Lu T.Y."/>
            <person name="Schadt C.W."/>
            <person name="Doktycz M.J."/>
            <person name="Pelletier D.A."/>
        </authorList>
    </citation>
    <scope>NUCLEOTIDE SEQUENCE [LARGE SCALE GENOMIC DNA]</scope>
    <source>
        <strain evidence="10 11">CF314</strain>
    </source>
</reference>
<feature type="domain" description="Manganese/iron superoxide dismutase C-terminal" evidence="9">
    <location>
        <begin position="111"/>
        <end position="216"/>
    </location>
</feature>
<evidence type="ECO:0000256" key="2">
    <source>
        <dbReference type="ARBA" id="ARBA00012682"/>
    </source>
</evidence>
<evidence type="ECO:0000259" key="9">
    <source>
        <dbReference type="Pfam" id="PF02777"/>
    </source>
</evidence>
<name>J3CQ15_9FLAO</name>
<keyword evidence="4 6" id="KW-0560">Oxidoreductase</keyword>
<dbReference type="InterPro" id="IPR036314">
    <property type="entry name" value="SOD_C_sf"/>
</dbReference>
<dbReference type="AlphaFoldDB" id="J3CQ15"/>
<dbReference type="RefSeq" id="WP_007839656.1">
    <property type="nucleotide sequence ID" value="NZ_AKJY01000002.1"/>
</dbReference>
<feature type="binding site" evidence="5">
    <location>
        <position position="46"/>
    </location>
    <ligand>
        <name>Mn(2+)</name>
        <dbReference type="ChEBI" id="CHEBI:29035"/>
    </ligand>
</feature>
<comment type="catalytic activity">
    <reaction evidence="6">
        <text>2 superoxide + 2 H(+) = H2O2 + O2</text>
        <dbReference type="Rhea" id="RHEA:20696"/>
        <dbReference type="ChEBI" id="CHEBI:15378"/>
        <dbReference type="ChEBI" id="CHEBI:15379"/>
        <dbReference type="ChEBI" id="CHEBI:16240"/>
        <dbReference type="ChEBI" id="CHEBI:18421"/>
        <dbReference type="EC" id="1.15.1.1"/>
    </reaction>
</comment>
<evidence type="ECO:0000256" key="7">
    <source>
        <dbReference type="SAM" id="SignalP"/>
    </source>
</evidence>
<dbReference type="OrthoDB" id="9803125at2"/>
<feature type="signal peptide" evidence="7">
    <location>
        <begin position="1"/>
        <end position="20"/>
    </location>
</feature>
<accession>J3CQ15</accession>
<dbReference type="GO" id="GO:0004784">
    <property type="term" value="F:superoxide dismutase activity"/>
    <property type="evidence" value="ECO:0007669"/>
    <property type="project" value="UniProtKB-EC"/>
</dbReference>
<dbReference type="FunFam" id="3.55.40.20:FF:000001">
    <property type="entry name" value="Superoxide dismutase"/>
    <property type="match status" value="1"/>
</dbReference>
<evidence type="ECO:0000313" key="11">
    <source>
        <dbReference type="Proteomes" id="UP000007509"/>
    </source>
</evidence>
<dbReference type="InterPro" id="IPR019831">
    <property type="entry name" value="Mn/Fe_SOD_N"/>
</dbReference>
<dbReference type="Pfam" id="PF00081">
    <property type="entry name" value="Sod_Fe_N"/>
    <property type="match status" value="1"/>
</dbReference>
<evidence type="ECO:0000256" key="4">
    <source>
        <dbReference type="ARBA" id="ARBA00023002"/>
    </source>
</evidence>
<protein>
    <recommendedName>
        <fullName evidence="2 6">Superoxide dismutase</fullName>
        <ecNumber evidence="2 6">1.15.1.1</ecNumber>
    </recommendedName>
</protein>
<feature type="binding site" evidence="5">
    <location>
        <position position="183"/>
    </location>
    <ligand>
        <name>Mn(2+)</name>
        <dbReference type="ChEBI" id="CHEBI:29035"/>
    </ligand>
</feature>
<dbReference type="PRINTS" id="PR01703">
    <property type="entry name" value="MNSODISMTASE"/>
</dbReference>
<keyword evidence="11" id="KW-1185">Reference proteome</keyword>
<evidence type="ECO:0000256" key="1">
    <source>
        <dbReference type="ARBA" id="ARBA00008714"/>
    </source>
</evidence>
<dbReference type="Gene3D" id="3.55.40.20">
    <property type="entry name" value="Iron/manganese superoxide dismutase, C-terminal domain"/>
    <property type="match status" value="1"/>
</dbReference>
<dbReference type="SUPFAM" id="SSF54719">
    <property type="entry name" value="Fe,Mn superoxide dismutase (SOD), C-terminal domain"/>
    <property type="match status" value="1"/>
</dbReference>
<feature type="domain" description="Manganese/iron superoxide dismutase N-terminal" evidence="8">
    <location>
        <begin position="22"/>
        <end position="103"/>
    </location>
</feature>
<dbReference type="InterPro" id="IPR019833">
    <property type="entry name" value="Mn/Fe_SOD_BS"/>
</dbReference>
<dbReference type="InterPro" id="IPR019832">
    <property type="entry name" value="Mn/Fe_SOD_C"/>
</dbReference>
<dbReference type="GO" id="GO:0005737">
    <property type="term" value="C:cytoplasm"/>
    <property type="evidence" value="ECO:0007669"/>
    <property type="project" value="TreeGrafter"/>
</dbReference>
<dbReference type="SUPFAM" id="SSF46609">
    <property type="entry name" value="Fe,Mn superoxide dismutase (SOD), N-terminal domain"/>
    <property type="match status" value="1"/>
</dbReference>
<dbReference type="PATRIC" id="fig|1144316.3.peg.177"/>
<evidence type="ECO:0000313" key="10">
    <source>
        <dbReference type="EMBL" id="EJL76204.1"/>
    </source>
</evidence>
<evidence type="ECO:0000256" key="6">
    <source>
        <dbReference type="RuleBase" id="RU000414"/>
    </source>
</evidence>
<feature type="chain" id="PRO_5003764564" description="Superoxide dismutase" evidence="7">
    <location>
        <begin position="21"/>
        <end position="224"/>
    </location>
</feature>
<dbReference type="Pfam" id="PF02777">
    <property type="entry name" value="Sod_Fe_C"/>
    <property type="match status" value="1"/>
</dbReference>
<comment type="function">
    <text evidence="6">Destroys radicals which are normally produced within the cells and which are toxic to biological systems.</text>
</comment>
<dbReference type="InterPro" id="IPR036324">
    <property type="entry name" value="Mn/Fe_SOD_N_sf"/>
</dbReference>
<dbReference type="PROSITE" id="PS00088">
    <property type="entry name" value="SOD_MN"/>
    <property type="match status" value="1"/>
</dbReference>
<evidence type="ECO:0000256" key="3">
    <source>
        <dbReference type="ARBA" id="ARBA00022723"/>
    </source>
</evidence>
<dbReference type="Proteomes" id="UP000007509">
    <property type="component" value="Unassembled WGS sequence"/>
</dbReference>
<dbReference type="Gene3D" id="1.10.287.990">
    <property type="entry name" value="Fe,Mn superoxide dismutase (SOD) domain"/>
    <property type="match status" value="1"/>
</dbReference>
<dbReference type="GO" id="GO:0046872">
    <property type="term" value="F:metal ion binding"/>
    <property type="evidence" value="ECO:0007669"/>
    <property type="project" value="UniProtKB-KW"/>
</dbReference>
<evidence type="ECO:0000259" key="8">
    <source>
        <dbReference type="Pfam" id="PF00081"/>
    </source>
</evidence>